<dbReference type="EMBL" id="FUFA01000004">
    <property type="protein sequence ID" value="SPM35201.1"/>
    <property type="molecule type" value="Genomic_DNA"/>
</dbReference>
<dbReference type="InterPro" id="IPR018376">
    <property type="entry name" value="Enoyl-CoA_hyd/isom_CS"/>
</dbReference>
<dbReference type="Gene3D" id="3.90.226.10">
    <property type="entry name" value="2-enoyl-CoA Hydratase, Chain A, domain 1"/>
    <property type="match status" value="1"/>
</dbReference>
<proteinExistence type="inferred from homology"/>
<comment type="function">
    <text evidence="1">Could possibly oxidize fatty acids using specific components.</text>
</comment>
<dbReference type="AlphaFoldDB" id="A0A2U3NUL0"/>
<organism evidence="8 9">
    <name type="scientific">Mycobacterium rhizamassiliense</name>
    <dbReference type="NCBI Taxonomy" id="1841860"/>
    <lineage>
        <taxon>Bacteria</taxon>
        <taxon>Bacillati</taxon>
        <taxon>Actinomycetota</taxon>
        <taxon>Actinomycetes</taxon>
        <taxon>Mycobacteriales</taxon>
        <taxon>Mycobacteriaceae</taxon>
        <taxon>Mycobacterium</taxon>
    </lineage>
</organism>
<evidence type="ECO:0000313" key="9">
    <source>
        <dbReference type="Proteomes" id="UP000240988"/>
    </source>
</evidence>
<sequence length="269" mass="28613">MPAVELETLEENIARITLNRPQRLNAIDGALIDGVDDALDVLGGGGFRVAILTGAGRGFCAGADLSGTGEAWTKPANPSTPAFKVNYDSQVRLANLFTRIYELDIPVIAAVNGVAVGGGLAFTLVSDIRIASESARFGSAFIKAGFSSMDMGTSYLLPKIVGAGVARELMLTGRMIDADEAYRIQLVHEVVPADDLLPAALRKAREIAANNAYGVWQTKIGLNAALDAPSLRHAIEIENRTQILSGFTNNPTEAAKAHMEKRAPQWDPL</sequence>
<dbReference type="GO" id="GO:0006631">
    <property type="term" value="P:fatty acid metabolic process"/>
    <property type="evidence" value="ECO:0007669"/>
    <property type="project" value="UniProtKB-KW"/>
</dbReference>
<dbReference type="InterPro" id="IPR029045">
    <property type="entry name" value="ClpP/crotonase-like_dom_sf"/>
</dbReference>
<evidence type="ECO:0000256" key="2">
    <source>
        <dbReference type="ARBA" id="ARBA00005254"/>
    </source>
</evidence>
<evidence type="ECO:0000256" key="1">
    <source>
        <dbReference type="ARBA" id="ARBA00002994"/>
    </source>
</evidence>
<dbReference type="GO" id="GO:0004300">
    <property type="term" value="F:enoyl-CoA hydratase activity"/>
    <property type="evidence" value="ECO:0007669"/>
    <property type="project" value="UniProtKB-EC"/>
</dbReference>
<dbReference type="PROSITE" id="PS00166">
    <property type="entry name" value="ENOYL_COA_HYDRATASE"/>
    <property type="match status" value="1"/>
</dbReference>
<comment type="similarity">
    <text evidence="2 7">Belongs to the enoyl-CoA hydratase/isomerase family.</text>
</comment>
<keyword evidence="3" id="KW-0276">Fatty acid metabolism</keyword>
<accession>A0A2U3NUL0</accession>
<dbReference type="Gene3D" id="1.10.12.10">
    <property type="entry name" value="Lyase 2-enoyl-coa Hydratase, Chain A, domain 2"/>
    <property type="match status" value="1"/>
</dbReference>
<dbReference type="Pfam" id="PF00378">
    <property type="entry name" value="ECH_1"/>
    <property type="match status" value="1"/>
</dbReference>
<evidence type="ECO:0000256" key="4">
    <source>
        <dbReference type="ARBA" id="ARBA00023098"/>
    </source>
</evidence>
<dbReference type="PANTHER" id="PTHR43802">
    <property type="entry name" value="ENOYL-COA HYDRATASE"/>
    <property type="match status" value="1"/>
</dbReference>
<evidence type="ECO:0000256" key="7">
    <source>
        <dbReference type="RuleBase" id="RU003707"/>
    </source>
</evidence>
<comment type="catalytic activity">
    <reaction evidence="5">
        <text>a (3S)-3-hydroxyacyl-CoA = a (2E)-enoyl-CoA + H2O</text>
        <dbReference type="Rhea" id="RHEA:16105"/>
        <dbReference type="ChEBI" id="CHEBI:15377"/>
        <dbReference type="ChEBI" id="CHEBI:57318"/>
        <dbReference type="ChEBI" id="CHEBI:58856"/>
        <dbReference type="EC" id="4.2.1.17"/>
    </reaction>
</comment>
<dbReference type="Proteomes" id="UP000240988">
    <property type="component" value="Unassembled WGS sequence"/>
</dbReference>
<protein>
    <submittedName>
        <fullName evidence="8">Enoyl-CoA hydratase/carnithine racemase</fullName>
    </submittedName>
</protein>
<name>A0A2U3NUL0_9MYCO</name>
<dbReference type="STRING" id="1841860.GCA_900157375_03025"/>
<dbReference type="InterPro" id="IPR001753">
    <property type="entry name" value="Enoyl-CoA_hydra/iso"/>
</dbReference>
<dbReference type="RefSeq" id="WP_077088078.1">
    <property type="nucleotide sequence ID" value="NZ_LT721901.1"/>
</dbReference>
<gene>
    <name evidence="8" type="ORF">MRAB57_3023</name>
</gene>
<dbReference type="PANTHER" id="PTHR43802:SF1">
    <property type="entry name" value="IP11341P-RELATED"/>
    <property type="match status" value="1"/>
</dbReference>
<comment type="catalytic activity">
    <reaction evidence="6">
        <text>a 4-saturated-(3S)-3-hydroxyacyl-CoA = a (3E)-enoyl-CoA + H2O</text>
        <dbReference type="Rhea" id="RHEA:20724"/>
        <dbReference type="ChEBI" id="CHEBI:15377"/>
        <dbReference type="ChEBI" id="CHEBI:58521"/>
        <dbReference type="ChEBI" id="CHEBI:137480"/>
        <dbReference type="EC" id="4.2.1.17"/>
    </reaction>
</comment>
<reference evidence="8 9" key="1">
    <citation type="submission" date="2017-01" db="EMBL/GenBank/DDBJ databases">
        <authorList>
            <consortium name="Urmite Genomes"/>
        </authorList>
    </citation>
    <scope>NUCLEOTIDE SEQUENCE [LARGE SCALE GENOMIC DNA]</scope>
    <source>
        <strain evidence="8 9">AB57</strain>
    </source>
</reference>
<evidence type="ECO:0000256" key="3">
    <source>
        <dbReference type="ARBA" id="ARBA00022832"/>
    </source>
</evidence>
<keyword evidence="9" id="KW-1185">Reference proteome</keyword>
<evidence type="ECO:0000313" key="8">
    <source>
        <dbReference type="EMBL" id="SPM35201.1"/>
    </source>
</evidence>
<keyword evidence="4" id="KW-0443">Lipid metabolism</keyword>
<evidence type="ECO:0000256" key="5">
    <source>
        <dbReference type="ARBA" id="ARBA00023709"/>
    </source>
</evidence>
<dbReference type="SUPFAM" id="SSF52096">
    <property type="entry name" value="ClpP/crotonase"/>
    <property type="match status" value="1"/>
</dbReference>
<evidence type="ECO:0000256" key="6">
    <source>
        <dbReference type="ARBA" id="ARBA00023717"/>
    </source>
</evidence>
<dbReference type="CDD" id="cd06558">
    <property type="entry name" value="crotonase-like"/>
    <property type="match status" value="1"/>
</dbReference>
<dbReference type="InterPro" id="IPR014748">
    <property type="entry name" value="Enoyl-CoA_hydra_C"/>
</dbReference>
<dbReference type="OrthoDB" id="9777711at2"/>